<dbReference type="Proteomes" id="UP000317371">
    <property type="component" value="Unassembled WGS sequence"/>
</dbReference>
<evidence type="ECO:0000313" key="7">
    <source>
        <dbReference type="Proteomes" id="UP000317371"/>
    </source>
</evidence>
<dbReference type="Gene3D" id="3.30.390.10">
    <property type="entry name" value="Enolase-like, N-terminal domain"/>
    <property type="match status" value="1"/>
</dbReference>
<dbReference type="GO" id="GO:0016836">
    <property type="term" value="F:hydro-lyase activity"/>
    <property type="evidence" value="ECO:0007669"/>
    <property type="project" value="TreeGrafter"/>
</dbReference>
<dbReference type="PANTHER" id="PTHR13794:SF58">
    <property type="entry name" value="MITOCHONDRIAL ENOLASE SUPERFAMILY MEMBER 1"/>
    <property type="match status" value="1"/>
</dbReference>
<dbReference type="InterPro" id="IPR029065">
    <property type="entry name" value="Enolase_C-like"/>
</dbReference>
<dbReference type="RefSeq" id="WP_141611605.1">
    <property type="nucleotide sequence ID" value="NZ_VIGC02000028.1"/>
</dbReference>
<dbReference type="Pfam" id="PF02746">
    <property type="entry name" value="MR_MLE_N"/>
    <property type="match status" value="1"/>
</dbReference>
<dbReference type="SUPFAM" id="SSF51604">
    <property type="entry name" value="Enolase C-terminal domain-like"/>
    <property type="match status" value="1"/>
</dbReference>
<evidence type="ECO:0000256" key="3">
    <source>
        <dbReference type="ARBA" id="ARBA00022723"/>
    </source>
</evidence>
<dbReference type="OrthoDB" id="9775391at2"/>
<dbReference type="InterPro" id="IPR029017">
    <property type="entry name" value="Enolase-like_N"/>
</dbReference>
<dbReference type="PANTHER" id="PTHR13794">
    <property type="entry name" value="ENOLASE SUPERFAMILY, MANDELATE RACEMASE"/>
    <property type="match status" value="1"/>
</dbReference>
<evidence type="ECO:0000313" key="6">
    <source>
        <dbReference type="EMBL" id="TQE94038.1"/>
    </source>
</evidence>
<gene>
    <name evidence="6" type="ORF">FKZ61_18275</name>
</gene>
<reference evidence="6 7" key="1">
    <citation type="submission" date="2019-06" db="EMBL/GenBank/DDBJ databases">
        <title>Genome sequence of Litorilinea aerophila BAA-2444.</title>
        <authorList>
            <person name="Maclea K.S."/>
            <person name="Maurais E.G."/>
            <person name="Iannazzi L.C."/>
        </authorList>
    </citation>
    <scope>NUCLEOTIDE SEQUENCE [LARGE SCALE GENOMIC DNA]</scope>
    <source>
        <strain evidence="6 7">ATCC BAA-2444</strain>
    </source>
</reference>
<dbReference type="InterPro" id="IPR013342">
    <property type="entry name" value="Mandelate_racemase_C"/>
</dbReference>
<dbReference type="InParanoid" id="A0A540VBA0"/>
<dbReference type="EMBL" id="VIGC01000028">
    <property type="protein sequence ID" value="TQE94038.1"/>
    <property type="molecule type" value="Genomic_DNA"/>
</dbReference>
<dbReference type="FunFam" id="3.20.20.120:FF:000005">
    <property type="entry name" value="Putative L-rhamnonate dehydratase"/>
    <property type="match status" value="1"/>
</dbReference>
<comment type="similarity">
    <text evidence="2">Belongs to the mandelate racemase/muconate lactonizing enzyme family. GalD subfamily.</text>
</comment>
<evidence type="ECO:0000256" key="2">
    <source>
        <dbReference type="ARBA" id="ARBA00010339"/>
    </source>
</evidence>
<evidence type="ECO:0000256" key="4">
    <source>
        <dbReference type="ARBA" id="ARBA00022842"/>
    </source>
</evidence>
<dbReference type="InterPro" id="IPR013341">
    <property type="entry name" value="Mandelate_racemase_N_dom"/>
</dbReference>
<keyword evidence="4" id="KW-0460">Magnesium</keyword>
<dbReference type="AlphaFoldDB" id="A0A540VBA0"/>
<dbReference type="GO" id="GO:0016052">
    <property type="term" value="P:carbohydrate catabolic process"/>
    <property type="evidence" value="ECO:0007669"/>
    <property type="project" value="TreeGrafter"/>
</dbReference>
<dbReference type="SFLD" id="SFLDG00179">
    <property type="entry name" value="mandelate_racemase"/>
    <property type="match status" value="1"/>
</dbReference>
<organism evidence="6 7">
    <name type="scientific">Litorilinea aerophila</name>
    <dbReference type="NCBI Taxonomy" id="1204385"/>
    <lineage>
        <taxon>Bacteria</taxon>
        <taxon>Bacillati</taxon>
        <taxon>Chloroflexota</taxon>
        <taxon>Caldilineae</taxon>
        <taxon>Caldilineales</taxon>
        <taxon>Caldilineaceae</taxon>
        <taxon>Litorilinea</taxon>
    </lineage>
</organism>
<dbReference type="GO" id="GO:0000287">
    <property type="term" value="F:magnesium ion binding"/>
    <property type="evidence" value="ECO:0007669"/>
    <property type="project" value="TreeGrafter"/>
</dbReference>
<evidence type="ECO:0000256" key="1">
    <source>
        <dbReference type="ARBA" id="ARBA00001946"/>
    </source>
</evidence>
<dbReference type="InterPro" id="IPR036849">
    <property type="entry name" value="Enolase-like_C_sf"/>
</dbReference>
<sequence length="395" mass="44800">MKITAVRLFRLSGILEHEGEFWEERLIRPIDIYPEHKQEGPNWLEPAGEGQYRITAHFLEIETDEGLTGIGGPMPADQAYIIGTQLKPLLLGHDPLAIERIWDRMYRFMVHGRKGVAMMAMSVVDCALWDLKGKWANAPVYTLLGGPTRERIPAYASMLGYSLDPELVHERAQEVVRQGYTATKWFFRDGPTDGVAGIQRNLRLVRTLREAVGPDVDIMLDCWMSWDVPYTIQMAARLEEYHPRWIEEPVLPDKIAQYAEIRRNVRIPISGGEHEYTRWGLKALMDAGACDVLQPDIYWAGGISETMKITALASAYDLPVIPHGHSVPATVHLIAAWPQTTCPLLEYLVKWNEIHQFFLKNPIKPVNGHVTLPTGPGIGMELDEAKIEERTELSY</sequence>
<comment type="caution">
    <text evidence="6">The sequence shown here is derived from an EMBL/GenBank/DDBJ whole genome shotgun (WGS) entry which is preliminary data.</text>
</comment>
<proteinExistence type="inferred from homology"/>
<feature type="domain" description="Mandelate racemase/muconate lactonizing enzyme C-terminal" evidence="5">
    <location>
        <begin position="165"/>
        <end position="268"/>
    </location>
</feature>
<dbReference type="Gene3D" id="3.20.20.120">
    <property type="entry name" value="Enolase-like C-terminal domain"/>
    <property type="match status" value="1"/>
</dbReference>
<dbReference type="SMART" id="SM00922">
    <property type="entry name" value="MR_MLE"/>
    <property type="match status" value="1"/>
</dbReference>
<keyword evidence="7" id="KW-1185">Reference proteome</keyword>
<accession>A0A540VBA0</accession>
<dbReference type="InterPro" id="IPR046945">
    <property type="entry name" value="RHMD-like"/>
</dbReference>
<dbReference type="SFLD" id="SFLDS00001">
    <property type="entry name" value="Enolase"/>
    <property type="match status" value="1"/>
</dbReference>
<dbReference type="Pfam" id="PF13378">
    <property type="entry name" value="MR_MLE_C"/>
    <property type="match status" value="1"/>
</dbReference>
<comment type="cofactor">
    <cofactor evidence="1">
        <name>Mg(2+)</name>
        <dbReference type="ChEBI" id="CHEBI:18420"/>
    </cofactor>
</comment>
<evidence type="ECO:0000259" key="5">
    <source>
        <dbReference type="SMART" id="SM00922"/>
    </source>
</evidence>
<keyword evidence="3" id="KW-0479">Metal-binding</keyword>
<dbReference type="SUPFAM" id="SSF54826">
    <property type="entry name" value="Enolase N-terminal domain-like"/>
    <property type="match status" value="1"/>
</dbReference>
<name>A0A540VBA0_9CHLR</name>
<protein>
    <submittedName>
        <fullName evidence="6">Mandelate racemase/muconate lactonizing protein</fullName>
    </submittedName>
</protein>